<evidence type="ECO:0000313" key="2">
    <source>
        <dbReference type="EMBL" id="TDF93844.1"/>
    </source>
</evidence>
<dbReference type="RefSeq" id="WP_133233684.1">
    <property type="nucleotide sequence ID" value="NZ_SMRT01000015.1"/>
</dbReference>
<dbReference type="AlphaFoldDB" id="A0A4V6PIE6"/>
<evidence type="ECO:0000259" key="1">
    <source>
        <dbReference type="PROSITE" id="PS51500"/>
    </source>
</evidence>
<evidence type="ECO:0000313" key="3">
    <source>
        <dbReference type="Proteomes" id="UP000295636"/>
    </source>
</evidence>
<dbReference type="Pfam" id="PF08671">
    <property type="entry name" value="SinI"/>
    <property type="match status" value="1"/>
</dbReference>
<keyword evidence="3" id="KW-1185">Reference proteome</keyword>
<organism evidence="2 3">
    <name type="scientific">Paenibacillus piri</name>
    <dbReference type="NCBI Taxonomy" id="2547395"/>
    <lineage>
        <taxon>Bacteria</taxon>
        <taxon>Bacillati</taxon>
        <taxon>Bacillota</taxon>
        <taxon>Bacilli</taxon>
        <taxon>Bacillales</taxon>
        <taxon>Paenibacillaceae</taxon>
        <taxon>Paenibacillus</taxon>
    </lineage>
</organism>
<name>A0A4V6PIE6_9BACL</name>
<sequence length="51" mass="6091">MSFLRALEPNKNLDDNWVHLMIAARNMGISKEEVQRFIRQSQKQENLKHQP</sequence>
<dbReference type="GO" id="GO:0046983">
    <property type="term" value="F:protein dimerization activity"/>
    <property type="evidence" value="ECO:0007669"/>
    <property type="project" value="InterPro"/>
</dbReference>
<gene>
    <name evidence="2" type="primary">sinI</name>
    <name evidence="2" type="ORF">E1757_26025</name>
</gene>
<dbReference type="GO" id="GO:0006355">
    <property type="term" value="P:regulation of DNA-templated transcription"/>
    <property type="evidence" value="ECO:0007669"/>
    <property type="project" value="InterPro"/>
</dbReference>
<reference evidence="2 3" key="1">
    <citation type="submission" date="2019-03" db="EMBL/GenBank/DDBJ databases">
        <title>This is whole genome sequence of Paenibacillus sp MS74 strain.</title>
        <authorList>
            <person name="Trinh H.N."/>
        </authorList>
    </citation>
    <scope>NUCLEOTIDE SEQUENCE [LARGE SCALE GENOMIC DNA]</scope>
    <source>
        <strain evidence="2 3">MS74</strain>
    </source>
</reference>
<dbReference type="EMBL" id="SMRT01000015">
    <property type="protein sequence ID" value="TDF93844.1"/>
    <property type="molecule type" value="Genomic_DNA"/>
</dbReference>
<feature type="domain" description="Sin" evidence="1">
    <location>
        <begin position="4"/>
        <end position="42"/>
    </location>
</feature>
<comment type="caution">
    <text evidence="2">The sequence shown here is derived from an EMBL/GenBank/DDBJ whole genome shotgun (WGS) entry which is preliminary data.</text>
</comment>
<proteinExistence type="predicted"/>
<dbReference type="GO" id="GO:0003677">
    <property type="term" value="F:DNA binding"/>
    <property type="evidence" value="ECO:0007669"/>
    <property type="project" value="UniProtKB-KW"/>
</dbReference>
<protein>
    <submittedName>
        <fullName evidence="2">DNA-binding anti-repressor SinI</fullName>
    </submittedName>
</protein>
<dbReference type="Proteomes" id="UP000295636">
    <property type="component" value="Unassembled WGS sequence"/>
</dbReference>
<keyword evidence="2" id="KW-0238">DNA-binding</keyword>
<dbReference type="OrthoDB" id="2660715at2"/>
<dbReference type="SUPFAM" id="SSF47406">
    <property type="entry name" value="SinR repressor dimerisation domain-like"/>
    <property type="match status" value="1"/>
</dbReference>
<dbReference type="PROSITE" id="PS51500">
    <property type="entry name" value="SIN"/>
    <property type="match status" value="1"/>
</dbReference>
<dbReference type="InterPro" id="IPR010981">
    <property type="entry name" value="SinR/SinI_dimer_dom"/>
</dbReference>
<dbReference type="InterPro" id="IPR036281">
    <property type="entry name" value="SinR/SinI_dimer_dom_sf"/>
</dbReference>
<accession>A0A4V6PIE6</accession>